<evidence type="ECO:0000256" key="2">
    <source>
        <dbReference type="SAM" id="MobiDB-lite"/>
    </source>
</evidence>
<evidence type="ECO:0000313" key="3">
    <source>
        <dbReference type="EMBL" id="CAE0150013.1"/>
    </source>
</evidence>
<sequence>MPSPSAKAAHFEALVYKDGSRYQGFHKDGSAENAGVLRFHGSGGDEYAGEFLSHRPHGVGCHTFGAAGARVCGRWRDGQLHGCGLATLPDGQQLHGQWLGDKYIGDTLACSLAESRRAAEQAEGAAARARRAGSKAKASK</sequence>
<accession>A0A7S3BZN5</accession>
<protein>
    <submittedName>
        <fullName evidence="3">Uncharacterized protein</fullName>
    </submittedName>
</protein>
<feature type="compositionally biased region" description="Basic residues" evidence="2">
    <location>
        <begin position="128"/>
        <end position="140"/>
    </location>
</feature>
<dbReference type="SUPFAM" id="SSF82185">
    <property type="entry name" value="Histone H3 K4-specific methyltransferase SET7/9 N-terminal domain"/>
    <property type="match status" value="1"/>
</dbReference>
<name>A0A7S3BZN5_9VIRI</name>
<evidence type="ECO:0000256" key="1">
    <source>
        <dbReference type="ARBA" id="ARBA00022737"/>
    </source>
</evidence>
<organism evidence="3">
    <name type="scientific">Prasinoderma singulare</name>
    <dbReference type="NCBI Taxonomy" id="676789"/>
    <lineage>
        <taxon>Eukaryota</taxon>
        <taxon>Viridiplantae</taxon>
        <taxon>Prasinodermophyta</taxon>
        <taxon>Prasinodermophyceae</taxon>
        <taxon>Prasinodermales</taxon>
        <taxon>Prasinodermaceae</taxon>
        <taxon>Prasinoderma</taxon>
    </lineage>
</organism>
<feature type="region of interest" description="Disordered" evidence="2">
    <location>
        <begin position="121"/>
        <end position="140"/>
    </location>
</feature>
<dbReference type="PANTHER" id="PTHR23084">
    <property type="entry name" value="PHOSPHATIDYLINOSITOL-4-PHOSPHATE 5-KINASE RELATED"/>
    <property type="match status" value="1"/>
</dbReference>
<dbReference type="Gene3D" id="2.20.110.10">
    <property type="entry name" value="Histone H3 K4-specific methyltransferase SET7/9 N-terminal domain"/>
    <property type="match status" value="1"/>
</dbReference>
<dbReference type="EMBL" id="HBHY01019640">
    <property type="protein sequence ID" value="CAE0150013.1"/>
    <property type="molecule type" value="Transcribed_RNA"/>
</dbReference>
<dbReference type="InterPro" id="IPR003409">
    <property type="entry name" value="MORN"/>
</dbReference>
<keyword evidence="1" id="KW-0677">Repeat</keyword>
<dbReference type="AlphaFoldDB" id="A0A7S3BZN5"/>
<dbReference type="Pfam" id="PF02493">
    <property type="entry name" value="MORN"/>
    <property type="match status" value="2"/>
</dbReference>
<dbReference type="GO" id="GO:0016020">
    <property type="term" value="C:membrane"/>
    <property type="evidence" value="ECO:0007669"/>
    <property type="project" value="UniProtKB-ARBA"/>
</dbReference>
<proteinExistence type="predicted"/>
<reference evidence="3" key="1">
    <citation type="submission" date="2021-01" db="EMBL/GenBank/DDBJ databases">
        <authorList>
            <person name="Corre E."/>
            <person name="Pelletier E."/>
            <person name="Niang G."/>
            <person name="Scheremetjew M."/>
            <person name="Finn R."/>
            <person name="Kale V."/>
            <person name="Holt S."/>
            <person name="Cochrane G."/>
            <person name="Meng A."/>
            <person name="Brown T."/>
            <person name="Cohen L."/>
        </authorList>
    </citation>
    <scope>NUCLEOTIDE SEQUENCE</scope>
    <source>
        <strain evidence="3">RCC927</strain>
    </source>
</reference>
<dbReference type="PANTHER" id="PTHR23084:SF263">
    <property type="entry name" value="MORN REPEAT-CONTAINING PROTEIN 1"/>
    <property type="match status" value="1"/>
</dbReference>
<gene>
    <name evidence="3" type="ORF">PSIN1315_LOCUS12564</name>
</gene>